<dbReference type="Gene3D" id="1.20.5.110">
    <property type="match status" value="1"/>
</dbReference>
<gene>
    <name evidence="6" type="ORF">LGLO00237_LOCUS30150</name>
</gene>
<dbReference type="AlphaFoldDB" id="A0A7S3ZBL5"/>
<dbReference type="GO" id="GO:0048193">
    <property type="term" value="P:Golgi vesicle transport"/>
    <property type="evidence" value="ECO:0007669"/>
    <property type="project" value="InterPro"/>
</dbReference>
<dbReference type="GO" id="GO:0015031">
    <property type="term" value="P:protein transport"/>
    <property type="evidence" value="ECO:0007669"/>
    <property type="project" value="UniProtKB-KW"/>
</dbReference>
<dbReference type="InterPro" id="IPR015260">
    <property type="entry name" value="Syntaxin-6/10/61_N"/>
</dbReference>
<dbReference type="Pfam" id="PF09177">
    <property type="entry name" value="STX6_10_61_N"/>
    <property type="match status" value="1"/>
</dbReference>
<feature type="coiled-coil region" evidence="3">
    <location>
        <begin position="30"/>
        <end position="86"/>
    </location>
</feature>
<name>A0A7S3ZBL5_9EUKA</name>
<keyword evidence="1" id="KW-0653">Protein transport</keyword>
<feature type="domain" description="Syntaxin 6/10/61 N-terminal" evidence="5">
    <location>
        <begin position="17"/>
        <end position="113"/>
    </location>
</feature>
<organism evidence="6">
    <name type="scientific">Lotharella globosa</name>
    <dbReference type="NCBI Taxonomy" id="91324"/>
    <lineage>
        <taxon>Eukaryota</taxon>
        <taxon>Sar</taxon>
        <taxon>Rhizaria</taxon>
        <taxon>Cercozoa</taxon>
        <taxon>Chlorarachniophyceae</taxon>
        <taxon>Lotharella</taxon>
    </lineage>
</organism>
<evidence type="ECO:0000313" key="6">
    <source>
        <dbReference type="EMBL" id="CAE0678368.1"/>
    </source>
</evidence>
<dbReference type="EMBL" id="HBIV01042920">
    <property type="protein sequence ID" value="CAE0678368.1"/>
    <property type="molecule type" value="Transcribed_RNA"/>
</dbReference>
<evidence type="ECO:0000256" key="2">
    <source>
        <dbReference type="ARBA" id="ARBA00046280"/>
    </source>
</evidence>
<feature type="coiled-coil region" evidence="3">
    <location>
        <begin position="153"/>
        <end position="219"/>
    </location>
</feature>
<comment type="subcellular location">
    <subcellularLocation>
        <location evidence="2">Endomembrane system</location>
        <topology evidence="2">Single-pass type IV membrane protein</topology>
    </subcellularLocation>
</comment>
<keyword evidence="4" id="KW-0472">Membrane</keyword>
<dbReference type="Gene3D" id="1.20.58.90">
    <property type="match status" value="1"/>
</dbReference>
<dbReference type="CDD" id="cd15841">
    <property type="entry name" value="SNARE_Qc"/>
    <property type="match status" value="1"/>
</dbReference>
<accession>A0A7S3ZBL5</accession>
<evidence type="ECO:0000259" key="5">
    <source>
        <dbReference type="Pfam" id="PF09177"/>
    </source>
</evidence>
<dbReference type="GO" id="GO:0016020">
    <property type="term" value="C:membrane"/>
    <property type="evidence" value="ECO:0007669"/>
    <property type="project" value="InterPro"/>
</dbReference>
<sequence>MASDGYEQVEPNSPVDDPFHIVKERIQVSVRQLEADMATWRELLKRTNTNINAAFQRLTRSAKSQLKHLKANTRKLNATITAVESQRSRFPGIDDIELADRKQFVTQTRAVIDGYQKLLVDPATKAKKAEDRRKVAQLRGATMDTFASTDFTSGEFERTLAEQQQQQEEMEEKQDMVLDDMSTALQRLALTAEGIDCELAEHKELIQDLDAQVDRARGRMDVVVKGLEMLLGVKGGNKIICLALMFLMVFILLGIAIFG</sequence>
<keyword evidence="4" id="KW-1133">Transmembrane helix</keyword>
<reference evidence="6" key="1">
    <citation type="submission" date="2021-01" db="EMBL/GenBank/DDBJ databases">
        <authorList>
            <person name="Corre E."/>
            <person name="Pelletier E."/>
            <person name="Niang G."/>
            <person name="Scheremetjew M."/>
            <person name="Finn R."/>
            <person name="Kale V."/>
            <person name="Holt S."/>
            <person name="Cochrane G."/>
            <person name="Meng A."/>
            <person name="Brown T."/>
            <person name="Cohen L."/>
        </authorList>
    </citation>
    <scope>NUCLEOTIDE SEQUENCE</scope>
    <source>
        <strain evidence="6">CCCM811</strain>
    </source>
</reference>
<feature type="transmembrane region" description="Helical" evidence="4">
    <location>
        <begin position="239"/>
        <end position="258"/>
    </location>
</feature>
<keyword evidence="4" id="KW-0812">Transmembrane</keyword>
<keyword evidence="3" id="KW-0175">Coiled coil</keyword>
<dbReference type="InterPro" id="IPR010989">
    <property type="entry name" value="SNARE"/>
</dbReference>
<keyword evidence="1" id="KW-0813">Transport</keyword>
<dbReference type="SUPFAM" id="SSF47661">
    <property type="entry name" value="t-snare proteins"/>
    <property type="match status" value="1"/>
</dbReference>
<protein>
    <recommendedName>
        <fullName evidence="5">Syntaxin 6/10/61 N-terminal domain-containing protein</fullName>
    </recommendedName>
</protein>
<evidence type="ECO:0000256" key="1">
    <source>
        <dbReference type="ARBA" id="ARBA00022927"/>
    </source>
</evidence>
<dbReference type="GO" id="GO:0012505">
    <property type="term" value="C:endomembrane system"/>
    <property type="evidence" value="ECO:0007669"/>
    <property type="project" value="UniProtKB-SubCell"/>
</dbReference>
<evidence type="ECO:0000256" key="4">
    <source>
        <dbReference type="SAM" id="Phobius"/>
    </source>
</evidence>
<evidence type="ECO:0000256" key="3">
    <source>
        <dbReference type="SAM" id="Coils"/>
    </source>
</evidence>
<dbReference type="SUPFAM" id="SSF58038">
    <property type="entry name" value="SNARE fusion complex"/>
    <property type="match status" value="1"/>
</dbReference>
<proteinExistence type="predicted"/>